<accession>A0ABQ6E114</accession>
<gene>
    <name evidence="9" type="ORF">GCM10007916_19370</name>
</gene>
<keyword evidence="10" id="KW-1185">Reference proteome</keyword>
<keyword evidence="5 6" id="KW-0408">Iron</keyword>
<dbReference type="PROSITE" id="PS51007">
    <property type="entry name" value="CYTC"/>
    <property type="match status" value="1"/>
</dbReference>
<feature type="domain" description="Cytochrome c" evidence="8">
    <location>
        <begin position="57"/>
        <end position="138"/>
    </location>
</feature>
<evidence type="ECO:0000259" key="8">
    <source>
        <dbReference type="PROSITE" id="PS51007"/>
    </source>
</evidence>
<evidence type="ECO:0000256" key="1">
    <source>
        <dbReference type="ARBA" id="ARBA00022448"/>
    </source>
</evidence>
<keyword evidence="3 6" id="KW-0479">Metal-binding</keyword>
<dbReference type="PANTHER" id="PTHR40942:SF4">
    <property type="entry name" value="CYTOCHROME C5"/>
    <property type="match status" value="1"/>
</dbReference>
<dbReference type="PRINTS" id="PR00607">
    <property type="entry name" value="CYTCHROMECIE"/>
</dbReference>
<dbReference type="RefSeq" id="WP_284203984.1">
    <property type="nucleotide sequence ID" value="NZ_BSPQ01000005.1"/>
</dbReference>
<dbReference type="Proteomes" id="UP001157353">
    <property type="component" value="Unassembled WGS sequence"/>
</dbReference>
<evidence type="ECO:0000256" key="2">
    <source>
        <dbReference type="ARBA" id="ARBA00022617"/>
    </source>
</evidence>
<dbReference type="InterPro" id="IPR002323">
    <property type="entry name" value="Cyt_CIE"/>
</dbReference>
<sequence length="138" mass="14425">MQLIKCITLVIGLTASLFTASVFADQDIEARIAPVGDVYLDGQIATASTKSESDVPAGPRSGEKVYNTYCVACHATGAAGAPIKGDAAAWKPRMAQGKDTLVKHAIEGFNGVMPARGTCMDCSDDEIIATVEYLTQGL</sequence>
<keyword evidence="2 6" id="KW-0349">Heme</keyword>
<name>A0ABQ6E114_9GAMM</name>
<dbReference type="Gene3D" id="1.10.760.10">
    <property type="entry name" value="Cytochrome c-like domain"/>
    <property type="match status" value="1"/>
</dbReference>
<evidence type="ECO:0000256" key="4">
    <source>
        <dbReference type="ARBA" id="ARBA00022982"/>
    </source>
</evidence>
<evidence type="ECO:0000256" key="5">
    <source>
        <dbReference type="ARBA" id="ARBA00023004"/>
    </source>
</evidence>
<comment type="caution">
    <text evidence="9">The sequence shown here is derived from an EMBL/GenBank/DDBJ whole genome shotgun (WGS) entry which is preliminary data.</text>
</comment>
<dbReference type="PANTHER" id="PTHR40942">
    <property type="match status" value="1"/>
</dbReference>
<evidence type="ECO:0000256" key="6">
    <source>
        <dbReference type="PROSITE-ProRule" id="PRU00433"/>
    </source>
</evidence>
<keyword evidence="4" id="KW-0249">Electron transport</keyword>
<keyword evidence="7" id="KW-0732">Signal</keyword>
<reference evidence="10" key="1">
    <citation type="journal article" date="2019" name="Int. J. Syst. Evol. Microbiol.">
        <title>The Global Catalogue of Microorganisms (GCM) 10K type strain sequencing project: providing services to taxonomists for standard genome sequencing and annotation.</title>
        <authorList>
            <consortium name="The Broad Institute Genomics Platform"/>
            <consortium name="The Broad Institute Genome Sequencing Center for Infectious Disease"/>
            <person name="Wu L."/>
            <person name="Ma J."/>
        </authorList>
    </citation>
    <scope>NUCLEOTIDE SEQUENCE [LARGE SCALE GENOMIC DNA]</scope>
    <source>
        <strain evidence="10">NBRC 103166</strain>
    </source>
</reference>
<dbReference type="EMBL" id="BSPQ01000005">
    <property type="protein sequence ID" value="GLS90870.1"/>
    <property type="molecule type" value="Genomic_DNA"/>
</dbReference>
<keyword evidence="1" id="KW-0813">Transport</keyword>
<protein>
    <submittedName>
        <fullName evidence="9">Cytochrome c</fullName>
    </submittedName>
</protein>
<evidence type="ECO:0000313" key="10">
    <source>
        <dbReference type="Proteomes" id="UP001157353"/>
    </source>
</evidence>
<dbReference type="InterPro" id="IPR036909">
    <property type="entry name" value="Cyt_c-like_dom_sf"/>
</dbReference>
<dbReference type="Pfam" id="PF13442">
    <property type="entry name" value="Cytochrome_CBB3"/>
    <property type="match status" value="1"/>
</dbReference>
<proteinExistence type="predicted"/>
<dbReference type="SUPFAM" id="SSF46626">
    <property type="entry name" value="Cytochrome c"/>
    <property type="match status" value="1"/>
</dbReference>
<feature type="chain" id="PRO_5046773076" evidence="7">
    <location>
        <begin position="25"/>
        <end position="138"/>
    </location>
</feature>
<evidence type="ECO:0000256" key="7">
    <source>
        <dbReference type="SAM" id="SignalP"/>
    </source>
</evidence>
<organism evidence="9 10">
    <name type="scientific">Psychromonas marina</name>
    <dbReference type="NCBI Taxonomy" id="88364"/>
    <lineage>
        <taxon>Bacteria</taxon>
        <taxon>Pseudomonadati</taxon>
        <taxon>Pseudomonadota</taxon>
        <taxon>Gammaproteobacteria</taxon>
        <taxon>Alteromonadales</taxon>
        <taxon>Psychromonadaceae</taxon>
        <taxon>Psychromonas</taxon>
    </lineage>
</organism>
<feature type="signal peptide" evidence="7">
    <location>
        <begin position="1"/>
        <end position="24"/>
    </location>
</feature>
<evidence type="ECO:0000256" key="3">
    <source>
        <dbReference type="ARBA" id="ARBA00022723"/>
    </source>
</evidence>
<evidence type="ECO:0000313" key="9">
    <source>
        <dbReference type="EMBL" id="GLS90870.1"/>
    </source>
</evidence>
<dbReference type="InterPro" id="IPR009056">
    <property type="entry name" value="Cyt_c-like_dom"/>
</dbReference>